<keyword evidence="4" id="KW-1185">Reference proteome</keyword>
<evidence type="ECO:0000313" key="4">
    <source>
        <dbReference type="Proteomes" id="UP000298493"/>
    </source>
</evidence>
<feature type="domain" description="Glycosyl hydrolase family 13 catalytic" evidence="2">
    <location>
        <begin position="48"/>
        <end position="518"/>
    </location>
</feature>
<evidence type="ECO:0000256" key="1">
    <source>
        <dbReference type="ARBA" id="ARBA00008061"/>
    </source>
</evidence>
<comment type="caution">
    <text evidence="3">The sequence shown here is derived from an EMBL/GenBank/DDBJ whole genome shotgun (WGS) entry which is preliminary data.</text>
</comment>
<dbReference type="AlphaFoldDB" id="A0A4Z1P8K3"/>
<name>A0A4Z1P8K3_9PEZI</name>
<dbReference type="PANTHER" id="PTHR10357:SF209">
    <property type="entry name" value="PERIPLASMIC ALPHA-AMYLASE"/>
    <property type="match status" value="1"/>
</dbReference>
<dbReference type="Proteomes" id="UP000298493">
    <property type="component" value="Unassembled WGS sequence"/>
</dbReference>
<dbReference type="SMART" id="SM00642">
    <property type="entry name" value="Aamy"/>
    <property type="match status" value="1"/>
</dbReference>
<proteinExistence type="inferred from homology"/>
<dbReference type="STRING" id="86259.A0A4Z1P8K3"/>
<evidence type="ECO:0000313" key="3">
    <source>
        <dbReference type="EMBL" id="TID20861.1"/>
    </source>
</evidence>
<accession>A0A4Z1P8K3</accession>
<dbReference type="PANTHER" id="PTHR10357">
    <property type="entry name" value="ALPHA-AMYLASE FAMILY MEMBER"/>
    <property type="match status" value="1"/>
</dbReference>
<evidence type="ECO:0000259" key="2">
    <source>
        <dbReference type="SMART" id="SM00642"/>
    </source>
</evidence>
<dbReference type="SUPFAM" id="SSF51445">
    <property type="entry name" value="(Trans)glycosidases"/>
    <property type="match status" value="1"/>
</dbReference>
<reference evidence="3 4" key="1">
    <citation type="submission" date="2019-04" db="EMBL/GenBank/DDBJ databases">
        <title>High contiguity whole genome sequence and gene annotation resource for two Venturia nashicola isolates.</title>
        <authorList>
            <person name="Prokchorchik M."/>
            <person name="Won K."/>
            <person name="Lee Y."/>
            <person name="Choi E.D."/>
            <person name="Segonzac C."/>
            <person name="Sohn K.H."/>
        </authorList>
    </citation>
    <scope>NUCLEOTIDE SEQUENCE [LARGE SCALE GENOMIC DNA]</scope>
    <source>
        <strain evidence="3 4">PRI2</strain>
    </source>
</reference>
<sequence>MGDISHAEVATMSDFKRIHDPAVQQHIRNINGKFHPSPIDWADEVLYLILPDRFSDGNENEYLDNNGKLVTNGTTPLFGRWDEGNAFLNDETKANWHEAGRAFVGGKLKGITSKMGYLHRLGITAVWIAPFFKQVKDTYHGYGVQDFLDVDRRVGTRDDLVELTRTAHSFGIRVILDAVLNHTGDVFRYGGDSEPDWRDDNCPVLGFFDENREPVYPFNKVDLKKYPNAYPDGAIWPEELQDPANFMRKGRIGPYEHWDQKPEYLEGDFYDFKKLNLGQEQTKGYRATMAMRNMIEIYKFWISFADLDGFRIDAAKHIGDGPLRFFTNAMHEYAERLGKNNFLITAEIAGPTAFHTVHNTGMDACLGIGPIQEALWKIPKGLANCMDYFNQFKNARYTNVHSHKWLKNEVIVAIDDHDQVWKPVVSKGRFCSEGHGAQLLSGALALNLFAQGIPCIYYGTEQALDGCSDYGAKGYAADQYIREAMFGGEFGPFRSRNAHCFNEKQKTYIELAKMTALRKKHVALRRGRQYLREVSEGGTIFAYPTIENGHPAKSSIVAWSRIHNNVEILIAINTSSEHTSSAWVTVDDQIHASGEEMRCLYPVGRRALEVNKRNGKSVAILNLPPGTAVVYR</sequence>
<dbReference type="Pfam" id="PF00128">
    <property type="entry name" value="Alpha-amylase"/>
    <property type="match status" value="1"/>
</dbReference>
<organism evidence="3 4">
    <name type="scientific">Venturia nashicola</name>
    <dbReference type="NCBI Taxonomy" id="86259"/>
    <lineage>
        <taxon>Eukaryota</taxon>
        <taxon>Fungi</taxon>
        <taxon>Dikarya</taxon>
        <taxon>Ascomycota</taxon>
        <taxon>Pezizomycotina</taxon>
        <taxon>Dothideomycetes</taxon>
        <taxon>Pleosporomycetidae</taxon>
        <taxon>Venturiales</taxon>
        <taxon>Venturiaceae</taxon>
        <taxon>Venturia</taxon>
    </lineage>
</organism>
<dbReference type="InterPro" id="IPR006047">
    <property type="entry name" value="GH13_cat_dom"/>
</dbReference>
<dbReference type="OrthoDB" id="204980at2759"/>
<comment type="similarity">
    <text evidence="1">Belongs to the glycosyl hydrolase 13 family.</text>
</comment>
<gene>
    <name evidence="3" type="ORF">E6O75_ATG05626</name>
</gene>
<dbReference type="GO" id="GO:0005975">
    <property type="term" value="P:carbohydrate metabolic process"/>
    <property type="evidence" value="ECO:0007669"/>
    <property type="project" value="InterPro"/>
</dbReference>
<dbReference type="InterPro" id="IPR017853">
    <property type="entry name" value="GH"/>
</dbReference>
<protein>
    <recommendedName>
        <fullName evidence="2">Glycosyl hydrolase family 13 catalytic domain-containing protein</fullName>
    </recommendedName>
</protein>
<dbReference type="EMBL" id="SNSC02000010">
    <property type="protein sequence ID" value="TID20861.1"/>
    <property type="molecule type" value="Genomic_DNA"/>
</dbReference>
<dbReference type="Gene3D" id="3.20.20.80">
    <property type="entry name" value="Glycosidases"/>
    <property type="match status" value="1"/>
</dbReference>